<feature type="compositionally biased region" description="Pro residues" evidence="1">
    <location>
        <begin position="1361"/>
        <end position="1372"/>
    </location>
</feature>
<dbReference type="InterPro" id="IPR032675">
    <property type="entry name" value="LRR_dom_sf"/>
</dbReference>
<sequence length="1621" mass="179387">MDRNVHIKESVIKQIRQSFLSNMLTVLFAENGFMLSSKKKPKTCIIVVNYAGIYFYRSKGIRHLPELKAEFSIYDISQITYVDQKTREIKSHAHSVTYTSDHVDDSIMQIVFSRSLLLKKYSPDYKEIKLEKFPRPLDFIFDKQEENMNLTVLRYVCLSVRSHIEPSPDIIKLYKRIKSSPNQTLTYDETLDIPCDIHSIADPITIVRNITTICFKGFVPYGVCRLAHYILKHSNSIRTLIFDGYHSLLPLQLELEKLKGIDTPLSFVFNNLSINNSQLQYLIEELNKYPGEFQRISFNRMTISGYLLQVLFDNINNSRSMRTIEFFEMNQIEIKSSSANDKFINEVQTLLKHCRFLNYVSFSNWPEPIPISLQIFLQHNILSDLALCKQDMTQPLPRDFRFPPHIHHLDFSNCSFTYQSLSSLFSIISHHETPLSLYLSNIVLQESHWRSFFDSLTTFSAMKCLYELDWSGNIIDYQCFQHFSKYFVEETSLRYLLIDRIFGSSQIDDLKSLITTFPKNKIWGLSVGGDCQKNFSGNFKLFLESIEELMPLYFLNINGQQMSEEDADILISFLKRNPQVVDISCDNSQISCEHNFFIFYEDLFKTNIKSIGRPTNDVKRIFKPNMSNLAKPERWSDFRSKMIKHHSSATRQQRSTFLCRINLQDTLNLDQYFEFVATYPKAYFEMNDIDTFNLCYNSPIGVMSSIYQISNKESFTSLQKLHNEMLQSPFHPSDERGPGLKHYGSVIKFETFTNPVIEGEVPLFISEAASEQNSSENIISNAGVKSISTSPFLASVDEPAFHTVQPQRPKSRPTDPSQSMFINPDEQISRNSSSISQSGSNAYNGGFQINQGAGSSAIQTSLPNIRNSAPHQQLQPNNAGNPAPQSVHINKRKSIPGLPSSISYQPPQQLNSSSSNSAFQTIQPNKRRNTLGYASHFPSQQQQQLNSSSGNSAFKASQPSDRNTGASQTQQPFNASAGIETSNSPFQPLQPTIASAGSGGLQPLQPTDANNAAFQPLQPLQTLNASTNSGGLQPLQTLNASTNSGGLQPLQTLNASTNSGGLQPLQTLNASTNSGGLQPLQPTDANNSAFQPLQPLEQLNASAGSGGLQPLQPIDTNNSALQPIQPLQPLNASDGMSGLQPLQPIDTNNSALQPQQPLNTSSGSGGLQPLQPIDANNSAFQPLQSLEPLDLSAENGGLQPLQPLNASSGSAALSTLQPVIVDSAILQPLQPLNASAGSGGLQPLQPIDANNASLQPLNASNGMSGLQPVDINSAAFQPLQPIGAGGDLQPLQPLNGNGPLQLLQPIQLPPTDSVLQPVPPSLAVPSLTQQPLMQELQQQQQEEAPQIPPMQEPPQQESPVPAIPQIPAPQIPEPLNQAPPLTPSQNAPQIPQPLLQMPPMSQIPQPLQKAPPPLLPTAPKLLQQMPEPLQKTPPALTPAQQQTQPEPLQQAHLAPAPSSISQQAQEERQEKHEEPKPSSRFGSASGPLNLPFAQASQNSLPSGPAAFKLPGDPKDAVIPQPTDVSSDFGELPRQWKPACDSLEIEDVFVFSKNASSQAPQPLSIVVPDLSAVDAMYEAQQPPFQEFVITNLKSLPPMRHPLQSRVRIPPPKVSLRPIPNEW</sequence>
<keyword evidence="3" id="KW-1185">Reference proteome</keyword>
<feature type="region of interest" description="Disordered" evidence="1">
    <location>
        <begin position="867"/>
        <end position="922"/>
    </location>
</feature>
<dbReference type="SUPFAM" id="SSF52047">
    <property type="entry name" value="RNI-like"/>
    <property type="match status" value="1"/>
</dbReference>
<feature type="region of interest" description="Disordered" evidence="1">
    <location>
        <begin position="801"/>
        <end position="848"/>
    </location>
</feature>
<evidence type="ECO:0000313" key="2">
    <source>
        <dbReference type="EMBL" id="KAK8882617.1"/>
    </source>
</evidence>
<comment type="caution">
    <text evidence="2">The sequence shown here is derived from an EMBL/GenBank/DDBJ whole genome shotgun (WGS) entry which is preliminary data.</text>
</comment>
<accession>A0ABR2JWL3</accession>
<dbReference type="Gene3D" id="3.80.10.10">
    <property type="entry name" value="Ribonuclease Inhibitor"/>
    <property type="match status" value="1"/>
</dbReference>
<feature type="compositionally biased region" description="Polar residues" evidence="1">
    <location>
        <begin position="804"/>
        <end position="821"/>
    </location>
</feature>
<feature type="region of interest" description="Disordered" evidence="1">
    <location>
        <begin position="937"/>
        <end position="1175"/>
    </location>
</feature>
<name>A0ABR2JWL3_9EUKA</name>
<dbReference type="Proteomes" id="UP001470230">
    <property type="component" value="Unassembled WGS sequence"/>
</dbReference>
<feature type="compositionally biased region" description="Low complexity" evidence="1">
    <location>
        <begin position="1388"/>
        <end position="1408"/>
    </location>
</feature>
<feature type="compositionally biased region" description="Low complexity" evidence="1">
    <location>
        <begin position="829"/>
        <end position="841"/>
    </location>
</feature>
<feature type="compositionally biased region" description="Polar residues" evidence="1">
    <location>
        <begin position="1145"/>
        <end position="1162"/>
    </location>
</feature>
<dbReference type="PANTHER" id="PTHR24112:SF64">
    <property type="entry name" value="CHROMOSOME UNDETERMINED SCAFFOLD_46, WHOLE GENOME SHOTGUN SEQUENCE"/>
    <property type="match status" value="1"/>
</dbReference>
<dbReference type="InterPro" id="IPR051279">
    <property type="entry name" value="PP1-Reg/Actin-Interact_Protein"/>
</dbReference>
<feature type="compositionally biased region" description="Basic and acidic residues" evidence="1">
    <location>
        <begin position="1465"/>
        <end position="1477"/>
    </location>
</feature>
<reference evidence="2 3" key="1">
    <citation type="submission" date="2024-04" db="EMBL/GenBank/DDBJ databases">
        <title>Tritrichomonas musculus Genome.</title>
        <authorList>
            <person name="Alves-Ferreira E."/>
            <person name="Grigg M."/>
            <person name="Lorenzi H."/>
            <person name="Galac M."/>
        </authorList>
    </citation>
    <scope>NUCLEOTIDE SEQUENCE [LARGE SCALE GENOMIC DNA]</scope>
    <source>
        <strain evidence="2 3">EAF2021</strain>
    </source>
</reference>
<gene>
    <name evidence="2" type="ORF">M9Y10_045259</name>
</gene>
<feature type="compositionally biased region" description="Low complexity" evidence="1">
    <location>
        <begin position="1333"/>
        <end position="1345"/>
    </location>
</feature>
<feature type="compositionally biased region" description="Polar residues" evidence="1">
    <location>
        <begin position="1004"/>
        <end position="1103"/>
    </location>
</feature>
<feature type="compositionally biased region" description="Low complexity" evidence="1">
    <location>
        <begin position="939"/>
        <end position="952"/>
    </location>
</feature>
<feature type="compositionally biased region" description="Polar residues" evidence="1">
    <location>
        <begin position="867"/>
        <end position="888"/>
    </location>
</feature>
<protein>
    <submittedName>
        <fullName evidence="2">Uncharacterized protein</fullName>
    </submittedName>
</protein>
<evidence type="ECO:0000256" key="1">
    <source>
        <dbReference type="SAM" id="MobiDB-lite"/>
    </source>
</evidence>
<dbReference type="EMBL" id="JAPFFF010000009">
    <property type="protein sequence ID" value="KAK8882617.1"/>
    <property type="molecule type" value="Genomic_DNA"/>
</dbReference>
<feature type="compositionally biased region" description="Low complexity" evidence="1">
    <location>
        <begin position="1432"/>
        <end position="1451"/>
    </location>
</feature>
<dbReference type="PANTHER" id="PTHR24112">
    <property type="entry name" value="LEUCINE-RICH REPEAT, ISOFORM F-RELATED"/>
    <property type="match status" value="1"/>
</dbReference>
<evidence type="ECO:0000313" key="3">
    <source>
        <dbReference type="Proteomes" id="UP001470230"/>
    </source>
</evidence>
<proteinExistence type="predicted"/>
<feature type="compositionally biased region" description="Polar residues" evidence="1">
    <location>
        <begin position="900"/>
        <end position="910"/>
    </location>
</feature>
<organism evidence="2 3">
    <name type="scientific">Tritrichomonas musculus</name>
    <dbReference type="NCBI Taxonomy" id="1915356"/>
    <lineage>
        <taxon>Eukaryota</taxon>
        <taxon>Metamonada</taxon>
        <taxon>Parabasalia</taxon>
        <taxon>Tritrichomonadida</taxon>
        <taxon>Tritrichomonadidae</taxon>
        <taxon>Tritrichomonas</taxon>
    </lineage>
</organism>
<feature type="region of interest" description="Disordered" evidence="1">
    <location>
        <begin position="1333"/>
        <end position="1533"/>
    </location>
</feature>
<feature type="compositionally biased region" description="Polar residues" evidence="1">
    <location>
        <begin position="954"/>
        <end position="995"/>
    </location>
</feature>